<reference evidence="2 3" key="1">
    <citation type="submission" date="2018-12" db="EMBL/GenBank/DDBJ databases">
        <title>Genomic taxonomy of the Vibrionaceae family.</title>
        <authorList>
            <person name="Gomez-Gil B."/>
            <person name="Enciso-Ibarra K."/>
        </authorList>
    </citation>
    <scope>NUCLEOTIDE SEQUENCE [LARGE SCALE GENOMIC DNA]</scope>
    <source>
        <strain evidence="2 3">CAIM 594</strain>
    </source>
</reference>
<keyword evidence="1" id="KW-0732">Signal</keyword>
<dbReference type="Pfam" id="PF04338">
    <property type="entry name" value="DUF481"/>
    <property type="match status" value="1"/>
</dbReference>
<organism evidence="2 3">
    <name type="scientific">Vibrio pectenicida</name>
    <dbReference type="NCBI Taxonomy" id="62763"/>
    <lineage>
        <taxon>Bacteria</taxon>
        <taxon>Pseudomonadati</taxon>
        <taxon>Pseudomonadota</taxon>
        <taxon>Gammaproteobacteria</taxon>
        <taxon>Vibrionales</taxon>
        <taxon>Vibrionaceae</taxon>
        <taxon>Vibrio</taxon>
    </lineage>
</organism>
<protein>
    <submittedName>
        <fullName evidence="2">DUF481 domain-containing protein</fullName>
    </submittedName>
</protein>
<sequence length="254" mass="29122">MTKLWLITTSLLLSSIVYADEAEQSQDKIDIPSPWKSEIEFGYQSHTGNTDSRSVNSRLSAEYLSGRHRTTGEWKYYQLYKDGEEDKRQSTYLAQSDYKLGPKTYLYGNFQGVDSRYSAYFKDYTLSGGLGYQFYNTDTFILELELGPGYRYQEPNTDEIDDDDLAFDEQVEEVIFRGHVKTGWHITKNLDLSAGVTLVAGDSNVRTDTELNATNNINEYIALKISYSRQYHDRVPEGLQNSDSIFSINLLFSL</sequence>
<accession>A0A427U7T2</accession>
<dbReference type="AlphaFoldDB" id="A0A427U7T2"/>
<feature type="chain" id="PRO_5019032585" evidence="1">
    <location>
        <begin position="20"/>
        <end position="254"/>
    </location>
</feature>
<evidence type="ECO:0000313" key="3">
    <source>
        <dbReference type="Proteomes" id="UP000269041"/>
    </source>
</evidence>
<dbReference type="InterPro" id="IPR007433">
    <property type="entry name" value="DUF481"/>
</dbReference>
<dbReference type="RefSeq" id="WP_125319662.1">
    <property type="nucleotide sequence ID" value="NZ_AP024889.1"/>
</dbReference>
<dbReference type="EMBL" id="RSFA01000005">
    <property type="protein sequence ID" value="RSD32704.1"/>
    <property type="molecule type" value="Genomic_DNA"/>
</dbReference>
<feature type="signal peptide" evidence="1">
    <location>
        <begin position="1"/>
        <end position="19"/>
    </location>
</feature>
<dbReference type="Proteomes" id="UP000269041">
    <property type="component" value="Unassembled WGS sequence"/>
</dbReference>
<comment type="caution">
    <text evidence="2">The sequence shown here is derived from an EMBL/GenBank/DDBJ whole genome shotgun (WGS) entry which is preliminary data.</text>
</comment>
<proteinExistence type="predicted"/>
<keyword evidence="3" id="KW-1185">Reference proteome</keyword>
<evidence type="ECO:0000313" key="2">
    <source>
        <dbReference type="EMBL" id="RSD32704.1"/>
    </source>
</evidence>
<name>A0A427U7T2_9VIBR</name>
<evidence type="ECO:0000256" key="1">
    <source>
        <dbReference type="SAM" id="SignalP"/>
    </source>
</evidence>
<dbReference type="OrthoDB" id="7625761at2"/>
<gene>
    <name evidence="2" type="ORF">EJA03_02505</name>
</gene>